<evidence type="ECO:0000313" key="1">
    <source>
        <dbReference type="EMBL" id="TDH60748.1"/>
    </source>
</evidence>
<protein>
    <submittedName>
        <fullName evidence="1">Uncharacterized protein</fullName>
    </submittedName>
</protein>
<name>A0A4R5QDN9_9PROT</name>
<organism evidence="1 2">
    <name type="scientific">Dankookia rubra</name>
    <dbReference type="NCBI Taxonomy" id="1442381"/>
    <lineage>
        <taxon>Bacteria</taxon>
        <taxon>Pseudomonadati</taxon>
        <taxon>Pseudomonadota</taxon>
        <taxon>Alphaproteobacteria</taxon>
        <taxon>Acetobacterales</taxon>
        <taxon>Roseomonadaceae</taxon>
        <taxon>Dankookia</taxon>
    </lineage>
</organism>
<gene>
    <name evidence="1" type="ORF">E2C06_20490</name>
</gene>
<evidence type="ECO:0000313" key="2">
    <source>
        <dbReference type="Proteomes" id="UP000295096"/>
    </source>
</evidence>
<comment type="caution">
    <text evidence="1">The sequence shown here is derived from an EMBL/GenBank/DDBJ whole genome shotgun (WGS) entry which is preliminary data.</text>
</comment>
<proteinExistence type="predicted"/>
<dbReference type="Proteomes" id="UP000295096">
    <property type="component" value="Unassembled WGS sequence"/>
</dbReference>
<dbReference type="AlphaFoldDB" id="A0A4R5QDN9"/>
<dbReference type="EMBL" id="SMSJ01000032">
    <property type="protein sequence ID" value="TDH60748.1"/>
    <property type="molecule type" value="Genomic_DNA"/>
</dbReference>
<keyword evidence="2" id="KW-1185">Reference proteome</keyword>
<dbReference type="RefSeq" id="WP_133290473.1">
    <property type="nucleotide sequence ID" value="NZ_SMSJ01000032.1"/>
</dbReference>
<reference evidence="1 2" key="1">
    <citation type="journal article" date="2016" name="J. Microbiol.">
        <title>Dankookia rubra gen. nov., sp. nov., an alphaproteobacterium isolated from sediment of a shallow stream.</title>
        <authorList>
            <person name="Kim W.H."/>
            <person name="Kim D.H."/>
            <person name="Kang K."/>
            <person name="Ahn T.Y."/>
        </authorList>
    </citation>
    <scope>NUCLEOTIDE SEQUENCE [LARGE SCALE GENOMIC DNA]</scope>
    <source>
        <strain evidence="1 2">JCM30602</strain>
    </source>
</reference>
<accession>A0A4R5QDN9</accession>
<sequence>MGILTTTLVLPAAAMLTATPEATTVTLAVSVVALGIKLHAALPPPAEDTTEAILLAAMATM</sequence>